<name>A0A022QZG9_ERYGU</name>
<dbReference type="GO" id="GO:0016763">
    <property type="term" value="F:pentosyltransferase activity"/>
    <property type="evidence" value="ECO:0007669"/>
    <property type="project" value="UniProtKB-ARBA"/>
</dbReference>
<dbReference type="KEGG" id="egt:105962867"/>
<proteinExistence type="predicted"/>
<evidence type="ECO:0000256" key="2">
    <source>
        <dbReference type="ARBA" id="ARBA00022676"/>
    </source>
</evidence>
<dbReference type="PhylomeDB" id="A0A022QZG9"/>
<sequence>MYGDIIRIHGNSSTIFVPSIQQRTTNSNWTTKPYARLDDNKAMKKVREFTIIHQTPGNLPHCTRNFTSPAIIFSTGGYAGNNYHDFADVLIPLYSTSQQFHKNVIFLVADIHSYWTYEYKLILDNLSEHDIIDIDKENEVLCFPRLIVGLKANKELSIDSSLQFPHISTTNFTNFIRNTYSSERKSVSNECKKTKTRGPRLLIISRNKTRHLTNEDNVANMARSMGFKVAVQEIGWEIPKVAKFVNSFDVMIGVHGAGLTNMVFLPEKAVLIQIVPFALDSAARFYYEEPTKGMNLRYLEYKVSLNESSLFGKYPIDSDIYKNPDAMRNKGWLVFKSIYMDNQDVNVDLDRFRITLLKALELVCR</sequence>
<feature type="domain" description="Glycosyltransferase 61 catalytic" evidence="5">
    <location>
        <begin position="168"/>
        <end position="272"/>
    </location>
</feature>
<dbReference type="Pfam" id="PF04577">
    <property type="entry name" value="Glyco_transf_61"/>
    <property type="match status" value="1"/>
</dbReference>
<dbReference type="eggNOG" id="KOG4698">
    <property type="taxonomic scope" value="Eukaryota"/>
</dbReference>
<accession>A0A022QZG9</accession>
<dbReference type="Proteomes" id="UP000030748">
    <property type="component" value="Unassembled WGS sequence"/>
</dbReference>
<dbReference type="PANTHER" id="PTHR20961:SF5">
    <property type="entry name" value="GLYCOSYLTRANSFERASE-RELATED"/>
    <property type="match status" value="1"/>
</dbReference>
<evidence type="ECO:0000256" key="1">
    <source>
        <dbReference type="ARBA" id="ARBA00004323"/>
    </source>
</evidence>
<keyword evidence="2" id="KW-0328">Glycosyltransferase</keyword>
<evidence type="ECO:0000313" key="7">
    <source>
        <dbReference type="Proteomes" id="UP000030748"/>
    </source>
</evidence>
<keyword evidence="4" id="KW-0325">Glycoprotein</keyword>
<dbReference type="InterPro" id="IPR049625">
    <property type="entry name" value="Glyco_transf_61_cat"/>
</dbReference>
<evidence type="ECO:0000313" key="6">
    <source>
        <dbReference type="EMBL" id="EYU33019.1"/>
    </source>
</evidence>
<organism evidence="6 7">
    <name type="scientific">Erythranthe guttata</name>
    <name type="common">Yellow monkey flower</name>
    <name type="synonym">Mimulus guttatus</name>
    <dbReference type="NCBI Taxonomy" id="4155"/>
    <lineage>
        <taxon>Eukaryota</taxon>
        <taxon>Viridiplantae</taxon>
        <taxon>Streptophyta</taxon>
        <taxon>Embryophyta</taxon>
        <taxon>Tracheophyta</taxon>
        <taxon>Spermatophyta</taxon>
        <taxon>Magnoliopsida</taxon>
        <taxon>eudicotyledons</taxon>
        <taxon>Gunneridae</taxon>
        <taxon>Pentapetalae</taxon>
        <taxon>asterids</taxon>
        <taxon>lamiids</taxon>
        <taxon>Lamiales</taxon>
        <taxon>Phrymaceae</taxon>
        <taxon>Erythranthe</taxon>
    </lineage>
</organism>
<dbReference type="PANTHER" id="PTHR20961">
    <property type="entry name" value="GLYCOSYLTRANSFERASE"/>
    <property type="match status" value="1"/>
</dbReference>
<comment type="subcellular location">
    <subcellularLocation>
        <location evidence="1">Golgi apparatus membrane</location>
        <topology evidence="1">Single-pass type II membrane protein</topology>
    </subcellularLocation>
</comment>
<reference evidence="6 7" key="1">
    <citation type="journal article" date="2013" name="Proc. Natl. Acad. Sci. U.S.A.">
        <title>Fine-scale variation in meiotic recombination in Mimulus inferred from population shotgun sequencing.</title>
        <authorList>
            <person name="Hellsten U."/>
            <person name="Wright K.M."/>
            <person name="Jenkins J."/>
            <person name="Shu S."/>
            <person name="Yuan Y."/>
            <person name="Wessler S.R."/>
            <person name="Schmutz J."/>
            <person name="Willis J.H."/>
            <person name="Rokhsar D.S."/>
        </authorList>
    </citation>
    <scope>NUCLEOTIDE SEQUENCE [LARGE SCALE GENOMIC DNA]</scope>
    <source>
        <strain evidence="7">cv. DUN x IM62</strain>
    </source>
</reference>
<evidence type="ECO:0000256" key="4">
    <source>
        <dbReference type="ARBA" id="ARBA00023180"/>
    </source>
</evidence>
<dbReference type="GO" id="GO:0000139">
    <property type="term" value="C:Golgi membrane"/>
    <property type="evidence" value="ECO:0007669"/>
    <property type="project" value="UniProtKB-SubCell"/>
</dbReference>
<dbReference type="AlphaFoldDB" id="A0A022QZG9"/>
<dbReference type="InterPro" id="IPR007657">
    <property type="entry name" value="Glycosyltransferase_61"/>
</dbReference>
<dbReference type="OrthoDB" id="529273at2759"/>
<keyword evidence="3" id="KW-0808">Transferase</keyword>
<dbReference type="GO" id="GO:0016757">
    <property type="term" value="F:glycosyltransferase activity"/>
    <property type="evidence" value="ECO:0000318"/>
    <property type="project" value="GO_Central"/>
</dbReference>
<keyword evidence="7" id="KW-1185">Reference proteome</keyword>
<evidence type="ECO:0000256" key="3">
    <source>
        <dbReference type="ARBA" id="ARBA00022679"/>
    </source>
</evidence>
<protein>
    <recommendedName>
        <fullName evidence="5">Glycosyltransferase 61 catalytic domain-containing protein</fullName>
    </recommendedName>
</protein>
<evidence type="ECO:0000259" key="5">
    <source>
        <dbReference type="Pfam" id="PF04577"/>
    </source>
</evidence>
<dbReference type="OMA" id="HCSQAHS"/>
<dbReference type="STRING" id="4155.A0A022QZG9"/>
<dbReference type="EMBL" id="KI630804">
    <property type="protein sequence ID" value="EYU33019.1"/>
    <property type="molecule type" value="Genomic_DNA"/>
</dbReference>
<gene>
    <name evidence="6" type="ORF">MIMGU_mgv1a020257mg</name>
</gene>